<proteinExistence type="inferred from homology"/>
<sequence>MASSGFGCLRWSVFVFNLIFWLSGLGIAGIGLWLRLDPSVNELAELSPNQSSSTSVHQWRHNFSLPSTLLVVAGALMTLIGFLGCCGAWRQNQCMLVGFFVLLIIVFCLEVTCAIVAYVHQDSIRRYIESSMYDIVREKYGDPTNPKYQQLFDRIQSEMECCGVRSYRDWLYSSWAHTASEKSIPKEIGIGTMAIGKVPTSCCNEEGLREYPANCGHDYSIITTEKLKSFFQGCSTALYHAAKDNLELVILTSVVLGSIQLVGIILSTLLCCCIGKREDEEWKSRKRDIKNQPFNYYHQ</sequence>
<evidence type="ECO:0000256" key="1">
    <source>
        <dbReference type="ARBA" id="ARBA00004141"/>
    </source>
</evidence>
<evidence type="ECO:0000256" key="5">
    <source>
        <dbReference type="ARBA" id="ARBA00023136"/>
    </source>
</evidence>
<dbReference type="GO" id="GO:0005886">
    <property type="term" value="C:plasma membrane"/>
    <property type="evidence" value="ECO:0007669"/>
    <property type="project" value="TreeGrafter"/>
</dbReference>
<dbReference type="InterPro" id="IPR008952">
    <property type="entry name" value="Tetraspanin_EC2_sf"/>
</dbReference>
<dbReference type="EMBL" id="JAKKPZ010000054">
    <property type="protein sequence ID" value="KAI1705653.1"/>
    <property type="molecule type" value="Genomic_DNA"/>
</dbReference>
<evidence type="ECO:0000313" key="8">
    <source>
        <dbReference type="Proteomes" id="UP001201812"/>
    </source>
</evidence>
<comment type="caution">
    <text evidence="7">The sequence shown here is derived from an EMBL/GenBank/DDBJ whole genome shotgun (WGS) entry which is preliminary data.</text>
</comment>
<dbReference type="AlphaFoldDB" id="A0AAD4MTI2"/>
<dbReference type="InterPro" id="IPR000301">
    <property type="entry name" value="Tetraspanin_animals"/>
</dbReference>
<accession>A0AAD4MTI2</accession>
<gene>
    <name evidence="7" type="ORF">DdX_13446</name>
</gene>
<keyword evidence="3 6" id="KW-0812">Transmembrane</keyword>
<name>A0AAD4MTI2_9BILA</name>
<protein>
    <recommendedName>
        <fullName evidence="6">Tetraspanin</fullName>
    </recommendedName>
</protein>
<keyword evidence="4 6" id="KW-1133">Transmembrane helix</keyword>
<dbReference type="PANTHER" id="PTHR19282">
    <property type="entry name" value="TETRASPANIN"/>
    <property type="match status" value="1"/>
</dbReference>
<evidence type="ECO:0000256" key="6">
    <source>
        <dbReference type="RuleBase" id="RU361218"/>
    </source>
</evidence>
<organism evidence="7 8">
    <name type="scientific">Ditylenchus destructor</name>
    <dbReference type="NCBI Taxonomy" id="166010"/>
    <lineage>
        <taxon>Eukaryota</taxon>
        <taxon>Metazoa</taxon>
        <taxon>Ecdysozoa</taxon>
        <taxon>Nematoda</taxon>
        <taxon>Chromadorea</taxon>
        <taxon>Rhabditida</taxon>
        <taxon>Tylenchina</taxon>
        <taxon>Tylenchomorpha</taxon>
        <taxon>Sphaerularioidea</taxon>
        <taxon>Anguinidae</taxon>
        <taxon>Anguininae</taxon>
        <taxon>Ditylenchus</taxon>
    </lineage>
</organism>
<evidence type="ECO:0000256" key="3">
    <source>
        <dbReference type="ARBA" id="ARBA00022692"/>
    </source>
</evidence>
<dbReference type="SUPFAM" id="SSF48652">
    <property type="entry name" value="Tetraspanin"/>
    <property type="match status" value="1"/>
</dbReference>
<dbReference type="InterPro" id="IPR018499">
    <property type="entry name" value="Tetraspanin/Peripherin"/>
</dbReference>
<evidence type="ECO:0000256" key="2">
    <source>
        <dbReference type="ARBA" id="ARBA00006840"/>
    </source>
</evidence>
<reference evidence="7" key="1">
    <citation type="submission" date="2022-01" db="EMBL/GenBank/DDBJ databases">
        <title>Genome Sequence Resource for Two Populations of Ditylenchus destructor, the Migratory Endoparasitic Phytonematode.</title>
        <authorList>
            <person name="Zhang H."/>
            <person name="Lin R."/>
            <person name="Xie B."/>
        </authorList>
    </citation>
    <scope>NUCLEOTIDE SEQUENCE</scope>
    <source>
        <strain evidence="7">BazhouSP</strain>
    </source>
</reference>
<evidence type="ECO:0000256" key="4">
    <source>
        <dbReference type="ARBA" id="ARBA00022989"/>
    </source>
</evidence>
<dbReference type="Gene3D" id="1.10.1450.10">
    <property type="entry name" value="Tetraspanin"/>
    <property type="match status" value="1"/>
</dbReference>
<comment type="subcellular location">
    <subcellularLocation>
        <location evidence="1 6">Membrane</location>
        <topology evidence="1 6">Multi-pass membrane protein</topology>
    </subcellularLocation>
</comment>
<keyword evidence="5 6" id="KW-0472">Membrane</keyword>
<feature type="transmembrane region" description="Helical" evidence="6">
    <location>
        <begin position="69"/>
        <end position="89"/>
    </location>
</feature>
<dbReference type="PRINTS" id="PR00259">
    <property type="entry name" value="TMFOUR"/>
</dbReference>
<keyword evidence="8" id="KW-1185">Reference proteome</keyword>
<feature type="transmembrane region" description="Helical" evidence="6">
    <location>
        <begin position="248"/>
        <end position="275"/>
    </location>
</feature>
<evidence type="ECO:0000313" key="7">
    <source>
        <dbReference type="EMBL" id="KAI1705653.1"/>
    </source>
</evidence>
<feature type="transmembrane region" description="Helical" evidence="6">
    <location>
        <begin position="12"/>
        <end position="34"/>
    </location>
</feature>
<dbReference type="PIRSF" id="PIRSF002419">
    <property type="entry name" value="Tetraspanin"/>
    <property type="match status" value="1"/>
</dbReference>
<dbReference type="Proteomes" id="UP001201812">
    <property type="component" value="Unassembled WGS sequence"/>
</dbReference>
<dbReference type="Pfam" id="PF00335">
    <property type="entry name" value="Tetraspanin"/>
    <property type="match status" value="1"/>
</dbReference>
<feature type="transmembrane region" description="Helical" evidence="6">
    <location>
        <begin position="96"/>
        <end position="119"/>
    </location>
</feature>
<comment type="similarity">
    <text evidence="2 6">Belongs to the tetraspanin (TM4SF) family.</text>
</comment>
<dbReference type="PANTHER" id="PTHR19282:SF551">
    <property type="entry name" value="RE08073P-RELATED"/>
    <property type="match status" value="1"/>
</dbReference>